<dbReference type="Pfam" id="PF07670">
    <property type="entry name" value="Gate"/>
    <property type="match status" value="1"/>
</dbReference>
<dbReference type="EMBL" id="JAAIJR010000105">
    <property type="protein sequence ID" value="NEX22532.1"/>
    <property type="molecule type" value="Genomic_DNA"/>
</dbReference>
<keyword evidence="3" id="KW-1003">Cell membrane</keyword>
<feature type="domain" description="Nucleoside transporter/FeoB GTPase Gate" evidence="10">
    <location>
        <begin position="107"/>
        <end position="204"/>
    </location>
</feature>
<feature type="transmembrane region" description="Helical" evidence="7">
    <location>
        <begin position="215"/>
        <end position="234"/>
    </location>
</feature>
<feature type="transmembrane region" description="Helical" evidence="7">
    <location>
        <begin position="363"/>
        <end position="386"/>
    </location>
</feature>
<dbReference type="Pfam" id="PF01773">
    <property type="entry name" value="Nucleos_tra2_N"/>
    <property type="match status" value="1"/>
</dbReference>
<feature type="transmembrane region" description="Helical" evidence="7">
    <location>
        <begin position="269"/>
        <end position="295"/>
    </location>
</feature>
<feature type="transmembrane region" description="Helical" evidence="7">
    <location>
        <begin position="307"/>
        <end position="324"/>
    </location>
</feature>
<evidence type="ECO:0000256" key="2">
    <source>
        <dbReference type="ARBA" id="ARBA00009033"/>
    </source>
</evidence>
<dbReference type="AlphaFoldDB" id="A0A6P1E1Z4"/>
<feature type="transmembrane region" description="Helical" evidence="7">
    <location>
        <begin position="37"/>
        <end position="55"/>
    </location>
</feature>
<accession>A0A6P1E1Z4</accession>
<feature type="domain" description="Concentrative nucleoside transporter N-terminal" evidence="8">
    <location>
        <begin position="14"/>
        <end position="87"/>
    </location>
</feature>
<feature type="transmembrane region" description="Helical" evidence="7">
    <location>
        <begin position="181"/>
        <end position="203"/>
    </location>
</feature>
<dbReference type="GO" id="GO:0005337">
    <property type="term" value="F:nucleoside transmembrane transporter activity"/>
    <property type="evidence" value="ECO:0007669"/>
    <property type="project" value="InterPro"/>
</dbReference>
<evidence type="ECO:0000256" key="1">
    <source>
        <dbReference type="ARBA" id="ARBA00004651"/>
    </source>
</evidence>
<comment type="subcellular location">
    <subcellularLocation>
        <location evidence="1">Cell membrane</location>
        <topology evidence="1">Multi-pass membrane protein</topology>
    </subcellularLocation>
</comment>
<sequence>MDLHSLLTSLQPLLGLGVLIVLAWLLSENRHAVRPRLILAGLALQLVLALVLLKLPPVQDAFLVLNRMVLALQEATQAGTELVFGYLGGGSTPFETSYPQNSFVLAFQALPLILVISALSALLFYWRILPLLVRGFAWLLKRTLGTGGPLGLGAAANVFVGMTEAPLLIRPYLASMSRSALFGLMTCGMATIAGTVMFLYANFLSGVVPDAIGHILSASLISAPAALMLAGLLVPEETQVQEHREVRIDSQASSAMDAVTRGTLDAIPLWLNIMAMLIVMVALVSLANQLLGLLPAIGGEAVSAQRLLGWIMAPVVWLIGIPWSEASTAGALMGVKTVLNELIAYLELAGLPDGALSERSRLIMTYALCGFANLGSLGIMIGGLTTMAPARRDEIVGLGMKSILAGTMATLMTGAVVALLI</sequence>
<dbReference type="PANTHER" id="PTHR10590:SF4">
    <property type="entry name" value="SOLUTE CARRIER FAMILY 28 MEMBER 3"/>
    <property type="match status" value="1"/>
</dbReference>
<dbReference type="InterPro" id="IPR011657">
    <property type="entry name" value="CNT_C_dom"/>
</dbReference>
<feature type="transmembrane region" description="Helical" evidence="7">
    <location>
        <begin position="103"/>
        <end position="126"/>
    </location>
</feature>
<evidence type="ECO:0000256" key="4">
    <source>
        <dbReference type="ARBA" id="ARBA00022692"/>
    </source>
</evidence>
<dbReference type="InterPro" id="IPR002668">
    <property type="entry name" value="CNT_N_dom"/>
</dbReference>
<evidence type="ECO:0000256" key="6">
    <source>
        <dbReference type="ARBA" id="ARBA00023136"/>
    </source>
</evidence>
<evidence type="ECO:0000256" key="5">
    <source>
        <dbReference type="ARBA" id="ARBA00022989"/>
    </source>
</evidence>
<dbReference type="Pfam" id="PF07662">
    <property type="entry name" value="Nucleos_tra2_C"/>
    <property type="match status" value="1"/>
</dbReference>
<reference evidence="11 12" key="2">
    <citation type="submission" date="2020-02" db="EMBL/GenBank/DDBJ databases">
        <title>Genome sequences of Thiorhodococcus mannitoliphagus and Thiorhodococcus minor, purple sulfur photosynthetic bacteria in the gammaproteobacterial family, Chromatiaceae.</title>
        <authorList>
            <person name="Aviles F.A."/>
            <person name="Meyer T.E."/>
            <person name="Kyndt J.A."/>
        </authorList>
    </citation>
    <scope>NUCLEOTIDE SEQUENCE [LARGE SCALE GENOMIC DNA]</scope>
    <source>
        <strain evidence="11 12">DSM 18266</strain>
    </source>
</reference>
<evidence type="ECO:0000259" key="9">
    <source>
        <dbReference type="Pfam" id="PF07662"/>
    </source>
</evidence>
<feature type="transmembrane region" description="Helical" evidence="7">
    <location>
        <begin position="147"/>
        <end position="169"/>
    </location>
</feature>
<keyword evidence="5 7" id="KW-1133">Transmembrane helix</keyword>
<evidence type="ECO:0000259" key="10">
    <source>
        <dbReference type="Pfam" id="PF07670"/>
    </source>
</evidence>
<dbReference type="InterPro" id="IPR011642">
    <property type="entry name" value="Gate_dom"/>
</dbReference>
<dbReference type="PANTHER" id="PTHR10590">
    <property type="entry name" value="SODIUM/NUCLEOSIDE COTRANSPORTER"/>
    <property type="match status" value="1"/>
</dbReference>
<gene>
    <name evidence="11" type="ORF">G3480_19840</name>
</gene>
<evidence type="ECO:0000313" key="11">
    <source>
        <dbReference type="EMBL" id="NEX22532.1"/>
    </source>
</evidence>
<dbReference type="GO" id="GO:0015293">
    <property type="term" value="F:symporter activity"/>
    <property type="evidence" value="ECO:0007669"/>
    <property type="project" value="TreeGrafter"/>
</dbReference>
<evidence type="ECO:0000256" key="7">
    <source>
        <dbReference type="SAM" id="Phobius"/>
    </source>
</evidence>
<keyword evidence="12" id="KW-1185">Reference proteome</keyword>
<keyword evidence="6 7" id="KW-0472">Membrane</keyword>
<proteinExistence type="inferred from homology"/>
<feature type="transmembrane region" description="Helical" evidence="7">
    <location>
        <begin position="6"/>
        <end position="25"/>
    </location>
</feature>
<evidence type="ECO:0000259" key="8">
    <source>
        <dbReference type="Pfam" id="PF01773"/>
    </source>
</evidence>
<protein>
    <submittedName>
        <fullName evidence="11">Nucleoside:proton symporter</fullName>
    </submittedName>
</protein>
<comment type="caution">
    <text evidence="11">The sequence shown here is derived from an EMBL/GenBank/DDBJ whole genome shotgun (WGS) entry which is preliminary data.</text>
</comment>
<keyword evidence="4 7" id="KW-0812">Transmembrane</keyword>
<organism evidence="11 12">
    <name type="scientific">Thiorhodococcus mannitoliphagus</name>
    <dbReference type="NCBI Taxonomy" id="329406"/>
    <lineage>
        <taxon>Bacteria</taxon>
        <taxon>Pseudomonadati</taxon>
        <taxon>Pseudomonadota</taxon>
        <taxon>Gammaproteobacteria</taxon>
        <taxon>Chromatiales</taxon>
        <taxon>Chromatiaceae</taxon>
        <taxon>Thiorhodococcus</taxon>
    </lineage>
</organism>
<feature type="domain" description="Concentrative nucleoside transporter C-terminal" evidence="9">
    <location>
        <begin position="214"/>
        <end position="417"/>
    </location>
</feature>
<feature type="transmembrane region" description="Helical" evidence="7">
    <location>
        <begin position="398"/>
        <end position="420"/>
    </location>
</feature>
<dbReference type="GO" id="GO:0005886">
    <property type="term" value="C:plasma membrane"/>
    <property type="evidence" value="ECO:0007669"/>
    <property type="project" value="UniProtKB-SubCell"/>
</dbReference>
<dbReference type="InterPro" id="IPR008276">
    <property type="entry name" value="C_nuclsd_transpt"/>
</dbReference>
<evidence type="ECO:0000313" key="12">
    <source>
        <dbReference type="Proteomes" id="UP000471640"/>
    </source>
</evidence>
<name>A0A6P1E1Z4_9GAMM</name>
<dbReference type="Proteomes" id="UP000471640">
    <property type="component" value="Unassembled WGS sequence"/>
</dbReference>
<comment type="similarity">
    <text evidence="2">Belongs to the concentrative nucleoside transporter (CNT) (TC 2.A.41) family.</text>
</comment>
<reference evidence="12" key="1">
    <citation type="journal article" date="2020" name="Microbiol. Resour. Announc.">
        <title>Draft Genome Sequences of Thiorhodococcus mannitoliphagus and Thiorhodococcus minor, Purple Sulfur Photosynthetic Bacteria in the Gammaproteobacterial Family Chromatiaceae.</title>
        <authorList>
            <person name="Aviles F.A."/>
            <person name="Meyer T.E."/>
            <person name="Kyndt J.A."/>
        </authorList>
    </citation>
    <scope>NUCLEOTIDE SEQUENCE [LARGE SCALE GENOMIC DNA]</scope>
    <source>
        <strain evidence="12">DSM 18266</strain>
    </source>
</reference>
<evidence type="ECO:0000256" key="3">
    <source>
        <dbReference type="ARBA" id="ARBA00022475"/>
    </source>
</evidence>